<dbReference type="Gene3D" id="3.40.50.1970">
    <property type="match status" value="1"/>
</dbReference>
<dbReference type="SUPFAM" id="SSF56796">
    <property type="entry name" value="Dehydroquinate synthase-like"/>
    <property type="match status" value="1"/>
</dbReference>
<evidence type="ECO:0000313" key="13">
    <source>
        <dbReference type="Proteomes" id="UP000262477"/>
    </source>
</evidence>
<evidence type="ECO:0000256" key="6">
    <source>
        <dbReference type="ARBA" id="ARBA00023239"/>
    </source>
</evidence>
<dbReference type="Gene3D" id="1.20.1090.10">
    <property type="entry name" value="Dehydroquinate synthase-like - alpha domain"/>
    <property type="match status" value="1"/>
</dbReference>
<evidence type="ECO:0000256" key="1">
    <source>
        <dbReference type="ARBA" id="ARBA00001911"/>
    </source>
</evidence>
<accession>A0A371PP59</accession>
<evidence type="ECO:0000256" key="2">
    <source>
        <dbReference type="ARBA" id="ARBA00006479"/>
    </source>
</evidence>
<dbReference type="AlphaFoldDB" id="A0A371PP59"/>
<dbReference type="GO" id="GO:0046872">
    <property type="term" value="F:metal ion binding"/>
    <property type="evidence" value="ECO:0007669"/>
    <property type="project" value="UniProtKB-KW"/>
</dbReference>
<gene>
    <name evidence="12" type="ORF">DY245_43685</name>
</gene>
<evidence type="ECO:0000256" key="4">
    <source>
        <dbReference type="ARBA" id="ARBA00022741"/>
    </source>
</evidence>
<dbReference type="CDD" id="cd08199">
    <property type="entry name" value="EEVS"/>
    <property type="match status" value="1"/>
</dbReference>
<protein>
    <recommendedName>
        <fullName evidence="9">2-epi-5-epi-valiolone synthase</fullName>
        <ecNumber evidence="8">4.2.3.152</ecNumber>
    </recommendedName>
</protein>
<dbReference type="GO" id="GO:0000166">
    <property type="term" value="F:nucleotide binding"/>
    <property type="evidence" value="ECO:0007669"/>
    <property type="project" value="UniProtKB-KW"/>
</dbReference>
<dbReference type="Pfam" id="PF00480">
    <property type="entry name" value="ROK"/>
    <property type="match status" value="1"/>
</dbReference>
<dbReference type="Pfam" id="PF24621">
    <property type="entry name" value="DHQS_C"/>
    <property type="match status" value="1"/>
</dbReference>
<dbReference type="EMBL" id="QUAC01000486">
    <property type="protein sequence ID" value="REK84316.1"/>
    <property type="molecule type" value="Genomic_DNA"/>
</dbReference>
<dbReference type="GO" id="GO:0017000">
    <property type="term" value="P:antibiotic biosynthetic process"/>
    <property type="evidence" value="ECO:0007669"/>
    <property type="project" value="InterPro"/>
</dbReference>
<evidence type="ECO:0000256" key="9">
    <source>
        <dbReference type="ARBA" id="ARBA00024092"/>
    </source>
</evidence>
<comment type="cofactor">
    <cofactor evidence="1">
        <name>NAD(+)</name>
        <dbReference type="ChEBI" id="CHEBI:57540"/>
    </cofactor>
</comment>
<proteinExistence type="inferred from homology"/>
<evidence type="ECO:0000256" key="5">
    <source>
        <dbReference type="ARBA" id="ARBA00023027"/>
    </source>
</evidence>
<keyword evidence="5" id="KW-0520">NAD</keyword>
<dbReference type="RefSeq" id="WP_128512661.1">
    <property type="nucleotide sequence ID" value="NZ_QUAC01000486.1"/>
</dbReference>
<dbReference type="SUPFAM" id="SSF53067">
    <property type="entry name" value="Actin-like ATPase domain"/>
    <property type="match status" value="1"/>
</dbReference>
<keyword evidence="13" id="KW-1185">Reference proteome</keyword>
<dbReference type="InterPro" id="IPR035872">
    <property type="entry name" value="EEVS-like"/>
</dbReference>
<dbReference type="GO" id="GO:0003856">
    <property type="term" value="F:3-dehydroquinate synthase activity"/>
    <property type="evidence" value="ECO:0007669"/>
    <property type="project" value="TreeGrafter"/>
</dbReference>
<dbReference type="PANTHER" id="PTHR43622">
    <property type="entry name" value="3-DEHYDROQUINATE SYNTHASE"/>
    <property type="match status" value="1"/>
</dbReference>
<dbReference type="InterPro" id="IPR000600">
    <property type="entry name" value="ROK"/>
</dbReference>
<evidence type="ECO:0000259" key="10">
    <source>
        <dbReference type="Pfam" id="PF01761"/>
    </source>
</evidence>
<evidence type="ECO:0000256" key="7">
    <source>
        <dbReference type="ARBA" id="ARBA00023993"/>
    </source>
</evidence>
<dbReference type="EC" id="4.2.3.152" evidence="8"/>
<keyword evidence="4" id="KW-0547">Nucleotide-binding</keyword>
<dbReference type="PANTHER" id="PTHR43622:SF3">
    <property type="entry name" value="2-EPI-5-EPI-VALIOLONE SYNTHASE"/>
    <property type="match status" value="1"/>
</dbReference>
<comment type="catalytic activity">
    <reaction evidence="7">
        <text>D-sedoheptulose 7-phosphate = 2-epi-5-epi-valiolone + phosphate</text>
        <dbReference type="Rhea" id="RHEA:44184"/>
        <dbReference type="ChEBI" id="CHEBI:43474"/>
        <dbReference type="ChEBI" id="CHEBI:57483"/>
        <dbReference type="ChEBI" id="CHEBI:84187"/>
        <dbReference type="EC" id="4.2.3.152"/>
    </reaction>
</comment>
<dbReference type="InterPro" id="IPR030960">
    <property type="entry name" value="DHQS/DOIS_N"/>
</dbReference>
<dbReference type="InterPro" id="IPR056179">
    <property type="entry name" value="DHQS_C"/>
</dbReference>
<comment type="caution">
    <text evidence="12">The sequence shown here is derived from an EMBL/GenBank/DDBJ whole genome shotgun (WGS) entry which is preliminary data.</text>
</comment>
<keyword evidence="6" id="KW-0456">Lyase</keyword>
<dbReference type="Pfam" id="PF01761">
    <property type="entry name" value="DHQ_synthase"/>
    <property type="match status" value="1"/>
</dbReference>
<evidence type="ECO:0000313" key="12">
    <source>
        <dbReference type="EMBL" id="REK84316.1"/>
    </source>
</evidence>
<sequence>MTTNDTVAVFDVGGTHARSAVLDGDDRLHDLAVRTAPSWASCPGEGAAALHRRLVDLIVADARRLARRHAVSAVGVSLGVAIDARTGMTVGSGPLWGDGAGHRFDTVGALREAAPEFRWTVANDVTATAVALAAQPHAQNLRRLAAVVVGSGIGLRTIEVGTGRVPTNADTGLQGEIGHLPAEFRIGTREIVLPCDCGATGHLSSYASGRGIDRILRLLAAEGTPWLAADASLTSQFAQAVAGGEQGARAVLEAVTRPLAHALLSVLSTDAEIDRVVLTGGVAAGLGGDYLECLTARMDAAGLYGRPGSLADRIQVAPPGAEPALRGAGRLARSGAVGARSWTVPGDNPKSYSVVMAPDMLASGRSRLREAAGLGTHGAARRLVVADKRVWELYGDALTDALTAGAGNVALETLVLDVDESSKSLAAVSDLVDAFDRFGLLRRSEPVIAVGGGVLLDLVSFTASVYRRGAPYVKVPTTLLGMIDAGIGVKTAINYGGNKSRLGTYSRPSRVVIDPGFLRTLDPREYRCGLGESVKIALVADAALFELLDTHSRALAAGTPDPQVESEVIERSIAAMLGELVGNLCEDRLERLADIGHSFSGALEMRLRPALLHGEAVAIDLAVTVMLSRNRGLLPPAVADRIIRVLADLGLPMTHREMTLDLLVEALANTSLHRDGRQRLPLLQDIGRAVFVDDVTEAELGEALAALQARQWQVVS</sequence>
<evidence type="ECO:0000256" key="3">
    <source>
        <dbReference type="ARBA" id="ARBA00022723"/>
    </source>
</evidence>
<dbReference type="InterPro" id="IPR050071">
    <property type="entry name" value="Dehydroquinate_synthase"/>
</dbReference>
<keyword evidence="3" id="KW-0479">Metal-binding</keyword>
<dbReference type="InterPro" id="IPR043129">
    <property type="entry name" value="ATPase_NBD"/>
</dbReference>
<dbReference type="Gene3D" id="3.30.420.40">
    <property type="match status" value="2"/>
</dbReference>
<feature type="domain" description="3-dehydroquinate synthase N-terminal" evidence="10">
    <location>
        <begin position="415"/>
        <end position="527"/>
    </location>
</feature>
<name>A0A371PP59_STRIH</name>
<reference evidence="12 13" key="1">
    <citation type="submission" date="2018-08" db="EMBL/GenBank/DDBJ databases">
        <title>Streptomyces NEAU-D10 sp. nov., a novel Actinomycete isolated from soil.</title>
        <authorList>
            <person name="Jin L."/>
        </authorList>
    </citation>
    <scope>NUCLEOTIDE SEQUENCE [LARGE SCALE GENOMIC DNA]</scope>
    <source>
        <strain evidence="12 13">NEAU-D10</strain>
    </source>
</reference>
<feature type="domain" description="3-dehydroquinate synthase C-terminal" evidence="11">
    <location>
        <begin position="529"/>
        <end position="668"/>
    </location>
</feature>
<dbReference type="Proteomes" id="UP000262477">
    <property type="component" value="Unassembled WGS sequence"/>
</dbReference>
<evidence type="ECO:0000256" key="8">
    <source>
        <dbReference type="ARBA" id="ARBA00024060"/>
    </source>
</evidence>
<dbReference type="OrthoDB" id="9806583at2"/>
<comment type="similarity">
    <text evidence="2">Belongs to the ROK (NagC/XylR) family.</text>
</comment>
<evidence type="ECO:0000259" key="11">
    <source>
        <dbReference type="Pfam" id="PF24621"/>
    </source>
</evidence>
<organism evidence="12 13">
    <name type="scientific">Streptomyces inhibens</name>
    <dbReference type="NCBI Taxonomy" id="2293571"/>
    <lineage>
        <taxon>Bacteria</taxon>
        <taxon>Bacillati</taxon>
        <taxon>Actinomycetota</taxon>
        <taxon>Actinomycetes</taxon>
        <taxon>Kitasatosporales</taxon>
        <taxon>Streptomycetaceae</taxon>
        <taxon>Streptomyces</taxon>
    </lineage>
</organism>